<evidence type="ECO:0000256" key="3">
    <source>
        <dbReference type="ARBA" id="ARBA00023163"/>
    </source>
</evidence>
<evidence type="ECO:0000256" key="2">
    <source>
        <dbReference type="ARBA" id="ARBA00023125"/>
    </source>
</evidence>
<feature type="domain" description="TF-B3" evidence="6">
    <location>
        <begin position="202"/>
        <end position="302"/>
    </location>
</feature>
<dbReference type="PANTHER" id="PTHR31391">
    <property type="entry name" value="B3 DOMAIN-CONTAINING PROTEIN OS11G0197600-RELATED"/>
    <property type="match status" value="1"/>
</dbReference>
<dbReference type="InterPro" id="IPR003340">
    <property type="entry name" value="B3_DNA-bd"/>
</dbReference>
<dbReference type="SMART" id="SM01019">
    <property type="entry name" value="B3"/>
    <property type="match status" value="2"/>
</dbReference>
<accession>A0AA38FT32</accession>
<keyword evidence="8" id="KW-1185">Reference proteome</keyword>
<comment type="caution">
    <text evidence="7">The sequence shown here is derived from an EMBL/GenBank/DDBJ whole genome shotgun (WGS) entry which is preliminary data.</text>
</comment>
<feature type="non-terminal residue" evidence="7">
    <location>
        <position position="1"/>
    </location>
</feature>
<dbReference type="GO" id="GO:0003677">
    <property type="term" value="F:DNA binding"/>
    <property type="evidence" value="ECO:0007669"/>
    <property type="project" value="UniProtKB-KW"/>
</dbReference>
<gene>
    <name evidence="7" type="ORF">KI387_037482</name>
</gene>
<keyword evidence="3" id="KW-0804">Transcription</keyword>
<evidence type="ECO:0000259" key="6">
    <source>
        <dbReference type="PROSITE" id="PS50863"/>
    </source>
</evidence>
<feature type="domain" description="TF-B3" evidence="6">
    <location>
        <begin position="1"/>
        <end position="78"/>
    </location>
</feature>
<reference evidence="7 8" key="1">
    <citation type="journal article" date="2021" name="Nat. Plants">
        <title>The Taxus genome provides insights into paclitaxel biosynthesis.</title>
        <authorList>
            <person name="Xiong X."/>
            <person name="Gou J."/>
            <person name="Liao Q."/>
            <person name="Li Y."/>
            <person name="Zhou Q."/>
            <person name="Bi G."/>
            <person name="Li C."/>
            <person name="Du R."/>
            <person name="Wang X."/>
            <person name="Sun T."/>
            <person name="Guo L."/>
            <person name="Liang H."/>
            <person name="Lu P."/>
            <person name="Wu Y."/>
            <person name="Zhang Z."/>
            <person name="Ro D.K."/>
            <person name="Shang Y."/>
            <person name="Huang S."/>
            <person name="Yan J."/>
        </authorList>
    </citation>
    <scope>NUCLEOTIDE SEQUENCE [LARGE SCALE GENOMIC DNA]</scope>
    <source>
        <strain evidence="7">Ta-2019</strain>
    </source>
</reference>
<organism evidence="7 8">
    <name type="scientific">Taxus chinensis</name>
    <name type="common">Chinese yew</name>
    <name type="synonym">Taxus wallichiana var. chinensis</name>
    <dbReference type="NCBI Taxonomy" id="29808"/>
    <lineage>
        <taxon>Eukaryota</taxon>
        <taxon>Viridiplantae</taxon>
        <taxon>Streptophyta</taxon>
        <taxon>Embryophyta</taxon>
        <taxon>Tracheophyta</taxon>
        <taxon>Spermatophyta</taxon>
        <taxon>Pinopsida</taxon>
        <taxon>Pinidae</taxon>
        <taxon>Conifers II</taxon>
        <taxon>Cupressales</taxon>
        <taxon>Taxaceae</taxon>
        <taxon>Taxus</taxon>
    </lineage>
</organism>
<dbReference type="CDD" id="cd10017">
    <property type="entry name" value="B3_DNA"/>
    <property type="match status" value="2"/>
</dbReference>
<evidence type="ECO:0000256" key="5">
    <source>
        <dbReference type="SAM" id="MobiDB-lite"/>
    </source>
</evidence>
<evidence type="ECO:0000256" key="1">
    <source>
        <dbReference type="ARBA" id="ARBA00023015"/>
    </source>
</evidence>
<dbReference type="InterPro" id="IPR015300">
    <property type="entry name" value="DNA-bd_pseudobarrel_sf"/>
</dbReference>
<name>A0AA38FT32_TAXCH</name>
<evidence type="ECO:0000313" key="8">
    <source>
        <dbReference type="Proteomes" id="UP000824469"/>
    </source>
</evidence>
<dbReference type="SUPFAM" id="SSF101936">
    <property type="entry name" value="DNA-binding pseudobarrel domain"/>
    <property type="match status" value="2"/>
</dbReference>
<dbReference type="PANTHER" id="PTHR31391:SF106">
    <property type="entry name" value="B3 DOMAIN-CONTAINING PROTEIN OS01G0723500"/>
    <property type="match status" value="1"/>
</dbReference>
<dbReference type="AlphaFoldDB" id="A0AA38FT32"/>
<dbReference type="PROSITE" id="PS50863">
    <property type="entry name" value="B3"/>
    <property type="match status" value="2"/>
</dbReference>
<protein>
    <recommendedName>
        <fullName evidence="6">TF-B3 domain-containing protein</fullName>
    </recommendedName>
</protein>
<keyword evidence="1" id="KW-0805">Transcription regulation</keyword>
<keyword evidence="4" id="KW-0539">Nucleus</keyword>
<dbReference type="Proteomes" id="UP000824469">
    <property type="component" value="Unassembled WGS sequence"/>
</dbReference>
<feature type="compositionally biased region" description="Basic and acidic residues" evidence="5">
    <location>
        <begin position="344"/>
        <end position="367"/>
    </location>
</feature>
<keyword evidence="2" id="KW-0238">DNA-binding</keyword>
<dbReference type="Pfam" id="PF02362">
    <property type="entry name" value="B3"/>
    <property type="match status" value="2"/>
</dbReference>
<dbReference type="InterPro" id="IPR044837">
    <property type="entry name" value="REM16-like"/>
</dbReference>
<dbReference type="EMBL" id="JAHRHJ020000007">
    <property type="protein sequence ID" value="KAH9309571.1"/>
    <property type="molecule type" value="Genomic_DNA"/>
</dbReference>
<dbReference type="Gene3D" id="2.40.330.10">
    <property type="entry name" value="DNA-binding pseudobarrel domain"/>
    <property type="match status" value="2"/>
</dbReference>
<evidence type="ECO:0000256" key="4">
    <source>
        <dbReference type="ARBA" id="ARBA00023242"/>
    </source>
</evidence>
<proteinExistence type="predicted"/>
<evidence type="ECO:0000313" key="7">
    <source>
        <dbReference type="EMBL" id="KAH9309571.1"/>
    </source>
</evidence>
<sequence>SIPAAFVPKLIFETREYVILEGPSPQRWAVKLWRASTQLEFRHGWEEFVQYHAIEFGDFLVFKYVCRSYFKVRIFGRNGLEKNVISCENIRKKCCDTAPASRCLVACYSDEEPIYEHTEACQLKKGQKHTSSSHGHLPNGSRHCQPSLLQKKQETVKSAKTGERSSAKSKSCYISGVPSVAEWKRNKAVKEAYSFRSNKPFCLLIMKPSHVYRGFLLDFPKTYAGHLKLPKDRREVILVNSNMNEWHVRYIWRSSRGAGVLSAGWKYFTVDNNLEEGDICIFERVDNNKNSIKLRVHIFRVAKQCNPSKRMKGEIMDDNPALPKTHSHVKMKVSREDLATNLLAKEHRPEQGKHGAEQEEGKKKAGTENKNLIIAKSKCPIFVERCNSAKPPKKTQLCTGSSVDREELIGKGIVLSAETTYVHDMTFEQNDLIIISDSNDESHVMDPSRGALNLSPKPISEGPLMTNAPFPVMNSEGEEPTELSLEKKTFLVDITSL</sequence>
<feature type="region of interest" description="Disordered" evidence="5">
    <location>
        <begin position="344"/>
        <end position="369"/>
    </location>
</feature>